<evidence type="ECO:0000313" key="2">
    <source>
        <dbReference type="Proteomes" id="UP000676169"/>
    </source>
</evidence>
<evidence type="ECO:0000313" key="1">
    <source>
        <dbReference type="EMBL" id="QUE49604.1"/>
    </source>
</evidence>
<protein>
    <recommendedName>
        <fullName evidence="3">Glycosyltransferase</fullName>
    </recommendedName>
</protein>
<dbReference type="EMBL" id="CP073100">
    <property type="protein sequence ID" value="QUE49604.1"/>
    <property type="molecule type" value="Genomic_DNA"/>
</dbReference>
<reference evidence="1" key="1">
    <citation type="submission" date="2021-04" db="EMBL/GenBank/DDBJ databases">
        <title>Luteolibacter sp. 32A isolated from the skin of an Anderson's salamander (Ambystoma andersonii).</title>
        <authorList>
            <person name="Spergser J."/>
            <person name="Busse H.-J."/>
        </authorList>
    </citation>
    <scope>NUCLEOTIDE SEQUENCE</scope>
    <source>
        <strain evidence="1">32A</strain>
    </source>
</reference>
<dbReference type="RefSeq" id="WP_211629693.1">
    <property type="nucleotide sequence ID" value="NZ_CP073100.1"/>
</dbReference>
<sequence>MSRPSTSRPTVALIDPLWYGHHPMYFSQFTASFLNAGARVIGLCPKPEAATAEAIATARYRGIPDAETRISMHLLPAGHRSWFRGRFEGDPWRTFQRWKRAAHALEQAEETTGWFADLVYFPYLDSYLRFLPIAHVPAATFGRPWAGLYLRNHHHDEQPSIKRALRFLAKGDALMRSDLCRGIGVLDERFNESLHAYTGQTITAYPDATNTDITPEPTGLAKTILAEARGRKIIGLIGLERRKGMLTLLKVAQEAHRLNLPWFFVCAGVFGRDQFNAEEQAFIDGIVDEIRAGRMDNLHFDPVAERIGTDAEFNSLFSTFDVAWTAYEGFHGSSGALTKAAEFGMPSLATAGECIGGRVERHRIGLTIPEGDSGRALEAIRRMLDGVDWQDRPLSPNYDAYRSEHGLARLDSILAALVTERP</sequence>
<dbReference type="Gene3D" id="3.40.50.2000">
    <property type="entry name" value="Glycogen Phosphorylase B"/>
    <property type="match status" value="1"/>
</dbReference>
<dbReference type="Proteomes" id="UP000676169">
    <property type="component" value="Chromosome"/>
</dbReference>
<proteinExistence type="predicted"/>
<dbReference type="SUPFAM" id="SSF53756">
    <property type="entry name" value="UDP-Glycosyltransferase/glycogen phosphorylase"/>
    <property type="match status" value="1"/>
</dbReference>
<organism evidence="1 2">
    <name type="scientific">Luteolibacter ambystomatis</name>
    <dbReference type="NCBI Taxonomy" id="2824561"/>
    <lineage>
        <taxon>Bacteria</taxon>
        <taxon>Pseudomonadati</taxon>
        <taxon>Verrucomicrobiota</taxon>
        <taxon>Verrucomicrobiia</taxon>
        <taxon>Verrucomicrobiales</taxon>
        <taxon>Verrucomicrobiaceae</taxon>
        <taxon>Luteolibacter</taxon>
    </lineage>
</organism>
<dbReference type="KEGG" id="lamb:KBB96_12050"/>
<evidence type="ECO:0008006" key="3">
    <source>
        <dbReference type="Google" id="ProtNLM"/>
    </source>
</evidence>
<dbReference type="AlphaFoldDB" id="A0A975IXZ6"/>
<name>A0A975IXZ6_9BACT</name>
<accession>A0A975IXZ6</accession>
<gene>
    <name evidence="1" type="ORF">KBB96_12050</name>
</gene>
<keyword evidence="2" id="KW-1185">Reference proteome</keyword>